<evidence type="ECO:0000256" key="1">
    <source>
        <dbReference type="SAM" id="MobiDB-lite"/>
    </source>
</evidence>
<keyword evidence="3" id="KW-1185">Reference proteome</keyword>
<dbReference type="Proteomes" id="UP000326354">
    <property type="component" value="Chromosome"/>
</dbReference>
<reference evidence="2 3" key="1">
    <citation type="submission" date="2019-08" db="EMBL/GenBank/DDBJ databases">
        <title>Complete genome sequence of Candidatus Uab amorphum.</title>
        <authorList>
            <person name="Shiratori T."/>
            <person name="Suzuki S."/>
            <person name="Kakizawa Y."/>
            <person name="Ishida K."/>
        </authorList>
    </citation>
    <scope>NUCLEOTIDE SEQUENCE [LARGE SCALE GENOMIC DNA]</scope>
    <source>
        <strain evidence="2 3">SRT547</strain>
    </source>
</reference>
<protein>
    <submittedName>
        <fullName evidence="2">Uncharacterized protein</fullName>
    </submittedName>
</protein>
<feature type="region of interest" description="Disordered" evidence="1">
    <location>
        <begin position="1"/>
        <end position="20"/>
    </location>
</feature>
<gene>
    <name evidence="2" type="ORF">UABAM_04509</name>
</gene>
<evidence type="ECO:0000313" key="3">
    <source>
        <dbReference type="Proteomes" id="UP000326354"/>
    </source>
</evidence>
<proteinExistence type="predicted"/>
<organism evidence="2 3">
    <name type="scientific">Uabimicrobium amorphum</name>
    <dbReference type="NCBI Taxonomy" id="2596890"/>
    <lineage>
        <taxon>Bacteria</taxon>
        <taxon>Pseudomonadati</taxon>
        <taxon>Planctomycetota</taxon>
        <taxon>Candidatus Uabimicrobiia</taxon>
        <taxon>Candidatus Uabimicrobiales</taxon>
        <taxon>Candidatus Uabimicrobiaceae</taxon>
        <taxon>Candidatus Uabimicrobium</taxon>
    </lineage>
</organism>
<dbReference type="AlphaFoldDB" id="A0A5S9IQA5"/>
<name>A0A5S9IQA5_UABAM</name>
<dbReference type="RefSeq" id="WP_173013492.1">
    <property type="nucleotide sequence ID" value="NZ_AP019860.1"/>
</dbReference>
<dbReference type="KEGG" id="uam:UABAM_04509"/>
<sequence length="57" mass="6977">MDKNKTLIEKREKAQKTKQEVKDMLKKLPREFHIIEKMTTSEIEDYLQNRKQKSEKI</sequence>
<accession>A0A5S9IQA5</accession>
<dbReference type="EMBL" id="AP019860">
    <property type="protein sequence ID" value="BBM86123.1"/>
    <property type="molecule type" value="Genomic_DNA"/>
</dbReference>
<evidence type="ECO:0000313" key="2">
    <source>
        <dbReference type="EMBL" id="BBM86123.1"/>
    </source>
</evidence>